<comment type="caution">
    <text evidence="3">The sequence shown here is derived from an EMBL/GenBank/DDBJ whole genome shotgun (WGS) entry which is preliminary data.</text>
</comment>
<evidence type="ECO:0000313" key="4">
    <source>
        <dbReference type="Proteomes" id="UP000697127"/>
    </source>
</evidence>
<dbReference type="AlphaFoldDB" id="A0A9P6WH42"/>
<dbReference type="SUPFAM" id="SSF57701">
    <property type="entry name" value="Zn2/Cys6 DNA-binding domain"/>
    <property type="match status" value="1"/>
</dbReference>
<accession>A0A9P6WH42</accession>
<protein>
    <recommendedName>
        <fullName evidence="2">Zn(2)-C6 fungal-type domain-containing protein</fullName>
    </recommendedName>
</protein>
<name>A0A9P6WH42_9ASCO</name>
<dbReference type="GO" id="GO:0000981">
    <property type="term" value="F:DNA-binding transcription factor activity, RNA polymerase II-specific"/>
    <property type="evidence" value="ECO:0007669"/>
    <property type="project" value="InterPro"/>
</dbReference>
<dbReference type="OrthoDB" id="3985954at2759"/>
<dbReference type="Gene3D" id="4.10.240.10">
    <property type="entry name" value="Zn(2)-C6 fungal-type DNA-binding domain"/>
    <property type="match status" value="1"/>
</dbReference>
<organism evidence="3 4">
    <name type="scientific">Pichia californica</name>
    <dbReference type="NCBI Taxonomy" id="460514"/>
    <lineage>
        <taxon>Eukaryota</taxon>
        <taxon>Fungi</taxon>
        <taxon>Dikarya</taxon>
        <taxon>Ascomycota</taxon>
        <taxon>Saccharomycotina</taxon>
        <taxon>Pichiomycetes</taxon>
        <taxon>Pichiales</taxon>
        <taxon>Pichiaceae</taxon>
        <taxon>Pichia</taxon>
    </lineage>
</organism>
<dbReference type="Proteomes" id="UP000697127">
    <property type="component" value="Unassembled WGS sequence"/>
</dbReference>
<evidence type="ECO:0000259" key="2">
    <source>
        <dbReference type="PROSITE" id="PS50048"/>
    </source>
</evidence>
<evidence type="ECO:0000256" key="1">
    <source>
        <dbReference type="SAM" id="MobiDB-lite"/>
    </source>
</evidence>
<proteinExistence type="predicted"/>
<feature type="domain" description="Zn(2)-C6 fungal-type" evidence="2">
    <location>
        <begin position="9"/>
        <end position="39"/>
    </location>
</feature>
<feature type="region of interest" description="Disordered" evidence="1">
    <location>
        <begin position="109"/>
        <end position="129"/>
    </location>
</feature>
<keyword evidence="4" id="KW-1185">Reference proteome</keyword>
<evidence type="ECO:0000313" key="3">
    <source>
        <dbReference type="EMBL" id="KAG0686756.1"/>
    </source>
</evidence>
<dbReference type="PANTHER" id="PTHR47657:SF13">
    <property type="entry name" value="ZN(2)-C6 FUNGAL-TYPE DOMAIN-CONTAINING PROTEIN-RELATED"/>
    <property type="match status" value="1"/>
</dbReference>
<gene>
    <name evidence="3" type="ORF">C6P40_003426</name>
</gene>
<dbReference type="PROSITE" id="PS00463">
    <property type="entry name" value="ZN2_CY6_FUNGAL_1"/>
    <property type="match status" value="1"/>
</dbReference>
<dbReference type="PANTHER" id="PTHR47657">
    <property type="entry name" value="STEROL REGULATORY ELEMENT-BINDING PROTEIN ECM22"/>
    <property type="match status" value="1"/>
</dbReference>
<dbReference type="SMART" id="SM00066">
    <property type="entry name" value="GAL4"/>
    <property type="match status" value="1"/>
</dbReference>
<dbReference type="InterPro" id="IPR036864">
    <property type="entry name" value="Zn2-C6_fun-type_DNA-bd_sf"/>
</dbReference>
<dbReference type="EMBL" id="PUHW01000388">
    <property type="protein sequence ID" value="KAG0686756.1"/>
    <property type="molecule type" value="Genomic_DNA"/>
</dbReference>
<sequence>MFKGRSRLGCTNCKRSKVKCDEVHPSCGRCTKRGVHCSYPFQVSFEKSMSISLGKNPSPNSNQYGKIKELQTLAYDPSNTKSNSLSKSELNSSKTEANIVLKSNTQLDSTNESILEPEPTREPTVNLDNSTMSKSKITKTIVKKTANLTCSTSDVIRSLIEKNEDARSNVYDIEDFDNVVKLNSKKKT</sequence>
<dbReference type="PRINTS" id="PR00755">
    <property type="entry name" value="AFLATOXINBRP"/>
</dbReference>
<dbReference type="Pfam" id="PF00172">
    <property type="entry name" value="Zn_clus"/>
    <property type="match status" value="1"/>
</dbReference>
<dbReference type="CDD" id="cd00067">
    <property type="entry name" value="GAL4"/>
    <property type="match status" value="1"/>
</dbReference>
<dbReference type="PROSITE" id="PS50048">
    <property type="entry name" value="ZN2_CY6_FUNGAL_2"/>
    <property type="match status" value="1"/>
</dbReference>
<reference evidence="3" key="1">
    <citation type="submission" date="2020-11" db="EMBL/GenBank/DDBJ databases">
        <title>Kefir isolates.</title>
        <authorList>
            <person name="Marcisauskas S."/>
            <person name="Kim Y."/>
            <person name="Blasche S."/>
        </authorList>
    </citation>
    <scope>NUCLEOTIDE SEQUENCE</scope>
    <source>
        <strain evidence="3">Olga-1</strain>
    </source>
</reference>
<dbReference type="GO" id="GO:0008270">
    <property type="term" value="F:zinc ion binding"/>
    <property type="evidence" value="ECO:0007669"/>
    <property type="project" value="InterPro"/>
</dbReference>
<dbReference type="InterPro" id="IPR001138">
    <property type="entry name" value="Zn2Cys6_DnaBD"/>
</dbReference>
<dbReference type="InterPro" id="IPR052400">
    <property type="entry name" value="Zn2-C6_fungal_TF"/>
</dbReference>